<keyword evidence="2" id="KW-1185">Reference proteome</keyword>
<dbReference type="EMBL" id="AWFF01000046">
    <property type="protein sequence ID" value="KCZ53740.1"/>
    <property type="molecule type" value="Genomic_DNA"/>
</dbReference>
<evidence type="ECO:0000313" key="2">
    <source>
        <dbReference type="Proteomes" id="UP000027037"/>
    </source>
</evidence>
<comment type="caution">
    <text evidence="1">The sequence shown here is derived from an EMBL/GenBank/DDBJ whole genome shotgun (WGS) entry which is preliminary data.</text>
</comment>
<dbReference type="PATRIC" id="fig|1280946.3.peg.2396"/>
<dbReference type="eggNOG" id="COG0323">
    <property type="taxonomic scope" value="Bacteria"/>
</dbReference>
<gene>
    <name evidence="1" type="ORF">HY29_16150</name>
</gene>
<evidence type="ECO:0008006" key="3">
    <source>
        <dbReference type="Google" id="ProtNLM"/>
    </source>
</evidence>
<name>A0A062UC95_9PROT</name>
<sequence length="660" mass="75082">MPLYEAVVNSIQSIEDLAKLEDKAIDSYHIDVFINRNNQTDFELDKNSKAEKPVVGFTIIDEGPGFDEGNWTSFNKLDSLHKEDKGCRGIGRLLWLKAFDYVLVDSTFRAEGLIERRKFRFDAKSEVSSIEDPSVVDAPIKTKIELCRFREKYARATPKSLEHIALGLLEHCLWYFVRKEGVPTIRLHDGEHDKDLFDLYDEYMHTSSSTENFQIKGRAFEITHVKIRATKKQAHILGYCAAGRLVKEENLTGKIQGLFPNISDDDGDFVYAAYLTGGYLDDKVTGQRTGFNIEDDAPEMYADEVISYSDIRSEVLPRVEVFLADSLQGNIAAGRKKLDTFVSEVAPKYRPLLSHIGADRLCIDPNIADKDLDLLLHREVSRVEQELLAQGHDIMEPKPGESEAEYRARLEHYLQTAADLKQSDLANYVMHRRVVIDLLRSAINKKQDGKFSREDLIHELIVPMRITSDDTEFKRQNLWLVDERLAFHHYLASDKPLSSNPTTSNDTGKEPDITSLRIFDNPLLVGDQQNQQASLTVVEIKRPMRNDFKAGESEDKDPVLQSLGYLRRLRQGAATRDGRPIPNADRIPGFIYIIADFTAHLEDCCRLHQLKRTADGLGFFGYHPDEVYNAYIQVISFDGLVTSATERNRAFFDELGLPAK</sequence>
<dbReference type="AlphaFoldDB" id="A0A062UC95"/>
<evidence type="ECO:0000313" key="1">
    <source>
        <dbReference type="EMBL" id="KCZ53740.1"/>
    </source>
</evidence>
<dbReference type="STRING" id="1280946.HY29_16150"/>
<organism evidence="1 2">
    <name type="scientific">Hyphomonas beringensis</name>
    <dbReference type="NCBI Taxonomy" id="1280946"/>
    <lineage>
        <taxon>Bacteria</taxon>
        <taxon>Pseudomonadati</taxon>
        <taxon>Pseudomonadota</taxon>
        <taxon>Alphaproteobacteria</taxon>
        <taxon>Hyphomonadales</taxon>
        <taxon>Hyphomonadaceae</taxon>
        <taxon>Hyphomonas</taxon>
    </lineage>
</organism>
<reference evidence="1 2" key="1">
    <citation type="journal article" date="2014" name="Antonie Van Leeuwenhoek">
        <title>Hyphomonas beringensis sp. nov. and Hyphomonas chukchiensis sp. nov., isolated from surface seawater of the Bering Sea and Chukchi Sea.</title>
        <authorList>
            <person name="Li C."/>
            <person name="Lai Q."/>
            <person name="Li G."/>
            <person name="Dong C."/>
            <person name="Wang J."/>
            <person name="Liao Y."/>
            <person name="Shao Z."/>
        </authorList>
    </citation>
    <scope>NUCLEOTIDE SEQUENCE [LARGE SCALE GENOMIC DNA]</scope>
    <source>
        <strain evidence="1 2">25B14_1</strain>
    </source>
</reference>
<accession>A0A062UC95</accession>
<dbReference type="Proteomes" id="UP000027037">
    <property type="component" value="Unassembled WGS sequence"/>
</dbReference>
<proteinExistence type="predicted"/>
<protein>
    <recommendedName>
        <fullName evidence="3">ATP-binding protein</fullName>
    </recommendedName>
</protein>